<comment type="caution">
    <text evidence="2">The sequence shown here is derived from an EMBL/GenBank/DDBJ whole genome shotgun (WGS) entry which is preliminary data.</text>
</comment>
<name>A0AAD7BWY6_9AGAR</name>
<gene>
    <name evidence="2" type="ORF">FB45DRAFT_517756</name>
</gene>
<accession>A0AAD7BWY6</accession>
<dbReference type="EMBL" id="JARKIF010000008">
    <property type="protein sequence ID" value="KAJ7632881.1"/>
    <property type="molecule type" value="Genomic_DNA"/>
</dbReference>
<dbReference type="Gene3D" id="3.40.50.1820">
    <property type="entry name" value="alpha/beta hydrolase"/>
    <property type="match status" value="1"/>
</dbReference>
<proteinExistence type="predicted"/>
<evidence type="ECO:0000313" key="3">
    <source>
        <dbReference type="Proteomes" id="UP001221142"/>
    </source>
</evidence>
<dbReference type="Proteomes" id="UP001221142">
    <property type="component" value="Unassembled WGS sequence"/>
</dbReference>
<keyword evidence="3" id="KW-1185">Reference proteome</keyword>
<evidence type="ECO:0000313" key="2">
    <source>
        <dbReference type="EMBL" id="KAJ7632881.1"/>
    </source>
</evidence>
<protein>
    <submittedName>
        <fullName evidence="2">Uncharacterized protein</fullName>
    </submittedName>
</protein>
<dbReference type="InterPro" id="IPR029058">
    <property type="entry name" value="AB_hydrolase_fold"/>
</dbReference>
<feature type="compositionally biased region" description="Pro residues" evidence="1">
    <location>
        <begin position="7"/>
        <end position="26"/>
    </location>
</feature>
<feature type="region of interest" description="Disordered" evidence="1">
    <location>
        <begin position="1"/>
        <end position="32"/>
    </location>
</feature>
<reference evidence="2" key="1">
    <citation type="submission" date="2023-03" db="EMBL/GenBank/DDBJ databases">
        <title>Massive genome expansion in bonnet fungi (Mycena s.s.) driven by repeated elements and novel gene families across ecological guilds.</title>
        <authorList>
            <consortium name="Lawrence Berkeley National Laboratory"/>
            <person name="Harder C.B."/>
            <person name="Miyauchi S."/>
            <person name="Viragh M."/>
            <person name="Kuo A."/>
            <person name="Thoen E."/>
            <person name="Andreopoulos B."/>
            <person name="Lu D."/>
            <person name="Skrede I."/>
            <person name="Drula E."/>
            <person name="Henrissat B."/>
            <person name="Morin E."/>
            <person name="Kohler A."/>
            <person name="Barry K."/>
            <person name="LaButti K."/>
            <person name="Morin E."/>
            <person name="Salamov A."/>
            <person name="Lipzen A."/>
            <person name="Mereny Z."/>
            <person name="Hegedus B."/>
            <person name="Baldrian P."/>
            <person name="Stursova M."/>
            <person name="Weitz H."/>
            <person name="Taylor A."/>
            <person name="Grigoriev I.V."/>
            <person name="Nagy L.G."/>
            <person name="Martin F."/>
            <person name="Kauserud H."/>
        </authorList>
    </citation>
    <scope>NUCLEOTIDE SEQUENCE</scope>
    <source>
        <strain evidence="2">9284</strain>
    </source>
</reference>
<organism evidence="2 3">
    <name type="scientific">Roridomyces roridus</name>
    <dbReference type="NCBI Taxonomy" id="1738132"/>
    <lineage>
        <taxon>Eukaryota</taxon>
        <taxon>Fungi</taxon>
        <taxon>Dikarya</taxon>
        <taxon>Basidiomycota</taxon>
        <taxon>Agaricomycotina</taxon>
        <taxon>Agaricomycetes</taxon>
        <taxon>Agaricomycetidae</taxon>
        <taxon>Agaricales</taxon>
        <taxon>Marasmiineae</taxon>
        <taxon>Mycenaceae</taxon>
        <taxon>Roridomyces</taxon>
    </lineage>
</organism>
<evidence type="ECO:0000256" key="1">
    <source>
        <dbReference type="SAM" id="MobiDB-lite"/>
    </source>
</evidence>
<sequence>MVRFGPPIQPDPTNPSLPGIDSPPPLTTGAVTRRDSWPSREAAYASFAANAFFSTWDPRVLQRYVERGLVDAEDGGVRLGMPPLQEALAFAGTDGSGAVWDQLPNLEPRVAVRWVVPGKPDHPEIGGPDATQERVWRRPCQLVEC</sequence>
<dbReference type="AlphaFoldDB" id="A0AAD7BWY6"/>